<accession>A0A2H0UYB7</accession>
<dbReference type="InterPro" id="IPR005749">
    <property type="entry name" value="Ribosomal_uL15_bac-type"/>
</dbReference>
<comment type="similarity">
    <text evidence="1 4">Belongs to the universal ribosomal protein uL15 family.</text>
</comment>
<dbReference type="HAMAP" id="MF_01341">
    <property type="entry name" value="Ribosomal_uL15"/>
    <property type="match status" value="1"/>
</dbReference>
<feature type="region of interest" description="Disordered" evidence="5">
    <location>
        <begin position="1"/>
        <end position="45"/>
    </location>
</feature>
<feature type="domain" description="Large ribosomal subunit protein uL15/eL18" evidence="6">
    <location>
        <begin position="71"/>
        <end position="142"/>
    </location>
</feature>
<evidence type="ECO:0000256" key="1">
    <source>
        <dbReference type="ARBA" id="ARBA00007320"/>
    </source>
</evidence>
<dbReference type="GO" id="GO:0019843">
    <property type="term" value="F:rRNA binding"/>
    <property type="evidence" value="ECO:0007669"/>
    <property type="project" value="UniProtKB-UniRule"/>
</dbReference>
<dbReference type="EMBL" id="PFAV01000003">
    <property type="protein sequence ID" value="PIR91836.1"/>
    <property type="molecule type" value="Genomic_DNA"/>
</dbReference>
<gene>
    <name evidence="4 7" type="primary">rplO</name>
    <name evidence="7" type="ORF">COU03_00240</name>
</gene>
<dbReference type="GO" id="GO:0003735">
    <property type="term" value="F:structural constituent of ribosome"/>
    <property type="evidence" value="ECO:0007669"/>
    <property type="project" value="InterPro"/>
</dbReference>
<name>A0A2H0UYB7_9BACT</name>
<proteinExistence type="inferred from homology"/>
<dbReference type="AlphaFoldDB" id="A0A2H0UYB7"/>
<protein>
    <recommendedName>
        <fullName evidence="4">Large ribosomal subunit protein uL15</fullName>
    </recommendedName>
</protein>
<keyword evidence="4" id="KW-0694">RNA-binding</keyword>
<comment type="subunit">
    <text evidence="4">Part of the 50S ribosomal subunit.</text>
</comment>
<dbReference type="PANTHER" id="PTHR12934:SF11">
    <property type="entry name" value="LARGE RIBOSOMAL SUBUNIT PROTEIN UL15M"/>
    <property type="match status" value="1"/>
</dbReference>
<dbReference type="GO" id="GO:0022625">
    <property type="term" value="C:cytosolic large ribosomal subunit"/>
    <property type="evidence" value="ECO:0007669"/>
    <property type="project" value="TreeGrafter"/>
</dbReference>
<dbReference type="SUPFAM" id="SSF52080">
    <property type="entry name" value="Ribosomal proteins L15p and L18e"/>
    <property type="match status" value="1"/>
</dbReference>
<sequence length="143" mass="15997">MQLHNLQPNTKNKKRKRIGRGGKKGTYSGHGIKGQSSRAGRKMQPSIRELIKRYPKLRGYRYIRFGTGVAEVNIGMLDKNFQNNDLVAPKILIEKGLVNLFKGKAPIVKILGQGEITKKLNISGCEISKIAKEKIEKARGTIK</sequence>
<evidence type="ECO:0000259" key="6">
    <source>
        <dbReference type="Pfam" id="PF00828"/>
    </source>
</evidence>
<evidence type="ECO:0000256" key="5">
    <source>
        <dbReference type="SAM" id="MobiDB-lite"/>
    </source>
</evidence>
<keyword evidence="3 4" id="KW-0687">Ribonucleoprotein</keyword>
<dbReference type="InterPro" id="IPR036227">
    <property type="entry name" value="Ribosomal_uL15/eL18_sf"/>
</dbReference>
<dbReference type="Proteomes" id="UP000228906">
    <property type="component" value="Unassembled WGS sequence"/>
</dbReference>
<evidence type="ECO:0000256" key="4">
    <source>
        <dbReference type="HAMAP-Rule" id="MF_01341"/>
    </source>
</evidence>
<keyword evidence="4" id="KW-0699">rRNA-binding</keyword>
<evidence type="ECO:0000256" key="3">
    <source>
        <dbReference type="ARBA" id="ARBA00023274"/>
    </source>
</evidence>
<dbReference type="Pfam" id="PF00828">
    <property type="entry name" value="Ribosomal_L27A"/>
    <property type="match status" value="1"/>
</dbReference>
<comment type="caution">
    <text evidence="7">The sequence shown here is derived from an EMBL/GenBank/DDBJ whole genome shotgun (WGS) entry which is preliminary data.</text>
</comment>
<feature type="compositionally biased region" description="Polar residues" evidence="5">
    <location>
        <begin position="1"/>
        <end position="10"/>
    </location>
</feature>
<dbReference type="NCBIfam" id="TIGR01071">
    <property type="entry name" value="rplO_bact"/>
    <property type="match status" value="1"/>
</dbReference>
<comment type="function">
    <text evidence="4">Binds to the 23S rRNA.</text>
</comment>
<evidence type="ECO:0000313" key="8">
    <source>
        <dbReference type="Proteomes" id="UP000228906"/>
    </source>
</evidence>
<reference evidence="8" key="1">
    <citation type="submission" date="2017-09" db="EMBL/GenBank/DDBJ databases">
        <title>Depth-based differentiation of microbial function through sediment-hosted aquifers and enrichment of novel symbionts in the deep terrestrial subsurface.</title>
        <authorList>
            <person name="Probst A.J."/>
            <person name="Ladd B."/>
            <person name="Jarett J.K."/>
            <person name="Geller-Mcgrath D.E."/>
            <person name="Sieber C.M.K."/>
            <person name="Emerson J.B."/>
            <person name="Anantharaman K."/>
            <person name="Thomas B.C."/>
            <person name="Malmstrom R."/>
            <person name="Stieglmeier M."/>
            <person name="Klingl A."/>
            <person name="Woyke T."/>
            <person name="Ryan C.M."/>
            <person name="Banfield J.F."/>
        </authorList>
    </citation>
    <scope>NUCLEOTIDE SEQUENCE [LARGE SCALE GENOMIC DNA]</scope>
</reference>
<dbReference type="InterPro" id="IPR021131">
    <property type="entry name" value="Ribosomal_uL15/eL18"/>
</dbReference>
<keyword evidence="2 4" id="KW-0689">Ribosomal protein</keyword>
<dbReference type="InterPro" id="IPR030878">
    <property type="entry name" value="Ribosomal_uL15"/>
</dbReference>
<dbReference type="GO" id="GO:0006412">
    <property type="term" value="P:translation"/>
    <property type="evidence" value="ECO:0007669"/>
    <property type="project" value="UniProtKB-UniRule"/>
</dbReference>
<feature type="compositionally biased region" description="Basic residues" evidence="5">
    <location>
        <begin position="11"/>
        <end position="23"/>
    </location>
</feature>
<dbReference type="PANTHER" id="PTHR12934">
    <property type="entry name" value="50S RIBOSOMAL PROTEIN L15"/>
    <property type="match status" value="1"/>
</dbReference>
<evidence type="ECO:0000256" key="2">
    <source>
        <dbReference type="ARBA" id="ARBA00022980"/>
    </source>
</evidence>
<dbReference type="Gene3D" id="3.100.10.10">
    <property type="match status" value="1"/>
</dbReference>
<organism evidence="7 8">
    <name type="scientific">bacterium (Candidatus Gribaldobacteria) CG10_big_fil_rev_8_21_14_0_10_41_12</name>
    <dbReference type="NCBI Taxonomy" id="2014277"/>
    <lineage>
        <taxon>Bacteria</taxon>
        <taxon>Candidatus Gribaldobacteria</taxon>
    </lineage>
</organism>
<evidence type="ECO:0000313" key="7">
    <source>
        <dbReference type="EMBL" id="PIR91836.1"/>
    </source>
</evidence>